<name>B0SZP0_CAUSK</name>
<protein>
    <recommendedName>
        <fullName evidence="3">DUF1190 domain-containing protein</fullName>
    </recommendedName>
</protein>
<evidence type="ECO:0000313" key="2">
    <source>
        <dbReference type="EMBL" id="ABZ70530.1"/>
    </source>
</evidence>
<keyword evidence="1" id="KW-0732">Signal</keyword>
<evidence type="ECO:0008006" key="3">
    <source>
        <dbReference type="Google" id="ProtNLM"/>
    </source>
</evidence>
<dbReference type="AlphaFoldDB" id="B0SZP0"/>
<gene>
    <name evidence="2" type="ordered locus">Caul_1400</name>
</gene>
<dbReference type="KEGG" id="cak:Caul_1400"/>
<dbReference type="STRING" id="366602.Caul_1400"/>
<proteinExistence type="predicted"/>
<dbReference type="OrthoDB" id="8160435at2"/>
<evidence type="ECO:0000256" key="1">
    <source>
        <dbReference type="SAM" id="SignalP"/>
    </source>
</evidence>
<feature type="chain" id="PRO_5002752922" description="DUF1190 domain-containing protein" evidence="1">
    <location>
        <begin position="37"/>
        <end position="213"/>
    </location>
</feature>
<dbReference type="InterPro" id="IPR009576">
    <property type="entry name" value="Biofilm_formation_YgiB"/>
</dbReference>
<accession>B0SZP0</accession>
<organism evidence="2">
    <name type="scientific">Caulobacter sp. (strain K31)</name>
    <dbReference type="NCBI Taxonomy" id="366602"/>
    <lineage>
        <taxon>Bacteria</taxon>
        <taxon>Pseudomonadati</taxon>
        <taxon>Pseudomonadota</taxon>
        <taxon>Alphaproteobacteria</taxon>
        <taxon>Caulobacterales</taxon>
        <taxon>Caulobacteraceae</taxon>
        <taxon>Caulobacter</taxon>
    </lineage>
</organism>
<dbReference type="HOGENOM" id="CLU_095624_0_1_5"/>
<dbReference type="Pfam" id="PF06693">
    <property type="entry name" value="DUF1190"/>
    <property type="match status" value="1"/>
</dbReference>
<reference evidence="2" key="1">
    <citation type="submission" date="2008-01" db="EMBL/GenBank/DDBJ databases">
        <title>Complete sequence of chromosome of Caulobacter sp. K31.</title>
        <authorList>
            <consortium name="US DOE Joint Genome Institute"/>
            <person name="Copeland A."/>
            <person name="Lucas S."/>
            <person name="Lapidus A."/>
            <person name="Barry K."/>
            <person name="Glavina del Rio T."/>
            <person name="Dalin E."/>
            <person name="Tice H."/>
            <person name="Pitluck S."/>
            <person name="Bruce D."/>
            <person name="Goodwin L."/>
            <person name="Thompson L.S."/>
            <person name="Brettin T."/>
            <person name="Detter J.C."/>
            <person name="Han C."/>
            <person name="Schmutz J."/>
            <person name="Larimer F."/>
            <person name="Land M."/>
            <person name="Hauser L."/>
            <person name="Kyrpides N."/>
            <person name="Kim E."/>
            <person name="Stephens C."/>
            <person name="Richardson P."/>
        </authorList>
    </citation>
    <scope>NUCLEOTIDE SEQUENCE [LARGE SCALE GENOMIC DNA]</scope>
    <source>
        <strain evidence="2">K31</strain>
    </source>
</reference>
<feature type="signal peptide" evidence="1">
    <location>
        <begin position="1"/>
        <end position="36"/>
    </location>
</feature>
<dbReference type="EMBL" id="CP000927">
    <property type="protein sequence ID" value="ABZ70530.1"/>
    <property type="molecule type" value="Genomic_DNA"/>
</dbReference>
<sequence length="213" mass="22247" precursor="true">MTDHPLPKSPPGRRRLRSSGLALTGLMAGTAMSVSACDGSPAATQWGDPPAATREVDAKTFASLADCKADGEMTAQQCDTAYAQAQKDSASNAPKFSDQQSCEERYGVSQCVPRNDNNGGGSFFTPLLTGFIVGQALNNMGGGYYGAPMYRDRGGTYYGGSGYPLSRDYVTGRTRVRADSFDAPAMHAPARVQSRSSVISRGGFGGGGRSFGG</sequence>
<dbReference type="eggNOG" id="COG5463">
    <property type="taxonomic scope" value="Bacteria"/>
</dbReference>